<reference evidence="3 4" key="2">
    <citation type="submission" date="2016-05" db="EMBL/GenBank/DDBJ databases">
        <title>Lineage-specific infection strategies underlie the spectrum of fungal disease in amphibians.</title>
        <authorList>
            <person name="Cuomo C.A."/>
            <person name="Farrer R.A."/>
            <person name="James T."/>
            <person name="Longcore J."/>
            <person name="Birren B."/>
        </authorList>
    </citation>
    <scope>NUCLEOTIDE SEQUENCE [LARGE SCALE GENOMIC DNA]</scope>
    <source>
        <strain evidence="3 4">JEL423</strain>
    </source>
</reference>
<evidence type="ECO:0000313" key="3">
    <source>
        <dbReference type="EMBL" id="OAJ38117.1"/>
    </source>
</evidence>
<dbReference type="Proteomes" id="UP000077115">
    <property type="component" value="Unassembled WGS sequence"/>
</dbReference>
<gene>
    <name evidence="3" type="ORF">BDEG_22077</name>
</gene>
<evidence type="ECO:0000256" key="1">
    <source>
        <dbReference type="SAM" id="MobiDB-lite"/>
    </source>
</evidence>
<feature type="compositionally biased region" description="Polar residues" evidence="1">
    <location>
        <begin position="134"/>
        <end position="143"/>
    </location>
</feature>
<feature type="region of interest" description="Disordered" evidence="1">
    <location>
        <begin position="124"/>
        <end position="143"/>
    </location>
</feature>
<feature type="transmembrane region" description="Helical" evidence="2">
    <location>
        <begin position="77"/>
        <end position="98"/>
    </location>
</feature>
<dbReference type="Pfam" id="PF06979">
    <property type="entry name" value="TMEM70"/>
    <property type="match status" value="1"/>
</dbReference>
<dbReference type="VEuPathDB" id="FungiDB:BDEG_22077"/>
<dbReference type="OrthoDB" id="10495977at2759"/>
<reference evidence="3 4" key="1">
    <citation type="submission" date="2006-10" db="EMBL/GenBank/DDBJ databases">
        <title>The Genome Sequence of Batrachochytrium dendrobatidis JEL423.</title>
        <authorList>
            <consortium name="The Broad Institute Genome Sequencing Platform"/>
            <person name="Birren B."/>
            <person name="Lander E."/>
            <person name="Galagan J."/>
            <person name="Cuomo C."/>
            <person name="Devon K."/>
            <person name="Jaffe D."/>
            <person name="Butler J."/>
            <person name="Alvarez P."/>
            <person name="Gnerre S."/>
            <person name="Grabherr M."/>
            <person name="Kleber M."/>
            <person name="Mauceli E."/>
            <person name="Brockman W."/>
            <person name="Young S."/>
            <person name="LaButti K."/>
            <person name="Sykes S."/>
            <person name="DeCaprio D."/>
            <person name="Crawford M."/>
            <person name="Koehrsen M."/>
            <person name="Engels R."/>
            <person name="Montgomery P."/>
            <person name="Pearson M."/>
            <person name="Howarth C."/>
            <person name="Larson L."/>
            <person name="White J."/>
            <person name="O'Leary S."/>
            <person name="Kodira C."/>
            <person name="Zeng Q."/>
            <person name="Yandava C."/>
            <person name="Alvarado L."/>
            <person name="Longcore J."/>
            <person name="James T."/>
        </authorList>
    </citation>
    <scope>NUCLEOTIDE SEQUENCE [LARGE SCALE GENOMIC DNA]</scope>
    <source>
        <strain evidence="3 4">JEL423</strain>
    </source>
</reference>
<feature type="transmembrane region" description="Helical" evidence="2">
    <location>
        <begin position="159"/>
        <end position="183"/>
    </location>
</feature>
<keyword evidence="2" id="KW-0472">Membrane</keyword>
<accession>A0A177WDE0</accession>
<dbReference type="EMBL" id="DS022301">
    <property type="protein sequence ID" value="OAJ38117.1"/>
    <property type="molecule type" value="Genomic_DNA"/>
</dbReference>
<dbReference type="InterPro" id="IPR045325">
    <property type="entry name" value="TMEM70/TMEM186/TMEM223"/>
</dbReference>
<evidence type="ECO:0000256" key="2">
    <source>
        <dbReference type="SAM" id="Phobius"/>
    </source>
</evidence>
<keyword evidence="2" id="KW-0812">Transmembrane</keyword>
<protein>
    <submittedName>
        <fullName evidence="3">Uncharacterized protein</fullName>
    </submittedName>
</protein>
<proteinExistence type="predicted"/>
<evidence type="ECO:0000313" key="4">
    <source>
        <dbReference type="Proteomes" id="UP000077115"/>
    </source>
</evidence>
<organism evidence="3 4">
    <name type="scientific">Batrachochytrium dendrobatidis (strain JEL423)</name>
    <dbReference type="NCBI Taxonomy" id="403673"/>
    <lineage>
        <taxon>Eukaryota</taxon>
        <taxon>Fungi</taxon>
        <taxon>Fungi incertae sedis</taxon>
        <taxon>Chytridiomycota</taxon>
        <taxon>Chytridiomycota incertae sedis</taxon>
        <taxon>Chytridiomycetes</taxon>
        <taxon>Rhizophydiales</taxon>
        <taxon>Rhizophydiales incertae sedis</taxon>
        <taxon>Batrachochytrium</taxon>
    </lineage>
</organism>
<keyword evidence="2" id="KW-1133">Transmembrane helix</keyword>
<name>A0A177WDE0_BATDL</name>
<dbReference type="AlphaFoldDB" id="A0A177WDE0"/>
<sequence>MLLYRHSSLSFYSKILQTRSLSVRRTANEYSHLKKGLNDPRARLVESAIPSKVGSSANIGVPTSFVLYTYPNLTQYYMLYGSGCVHMIFWGSFAYLLYTNQPDSPSSFLNTKVTDLVFFPQNASDPDTHDSDRVQSSSATPQPSLAESISNFIKENRSVSLATASAVACASVGIVFFAVSHWLASGHLSKIELVNGNTFRVRTCALIGKATHEYPLSSASLTRPLYTGIGPRGVDILHDTHTPWYRNLFNLEKPTHLIFDVASNSRKKFLVHRKGVFPNPQFLDRLITEKKPLFVLHQ</sequence>